<organism evidence="1 2">
    <name type="scientific">Handroanthus impetiginosus</name>
    <dbReference type="NCBI Taxonomy" id="429701"/>
    <lineage>
        <taxon>Eukaryota</taxon>
        <taxon>Viridiplantae</taxon>
        <taxon>Streptophyta</taxon>
        <taxon>Embryophyta</taxon>
        <taxon>Tracheophyta</taxon>
        <taxon>Spermatophyta</taxon>
        <taxon>Magnoliopsida</taxon>
        <taxon>eudicotyledons</taxon>
        <taxon>Gunneridae</taxon>
        <taxon>Pentapetalae</taxon>
        <taxon>asterids</taxon>
        <taxon>lamiids</taxon>
        <taxon>Lamiales</taxon>
        <taxon>Bignoniaceae</taxon>
        <taxon>Crescentiina</taxon>
        <taxon>Tabebuia alliance</taxon>
        <taxon>Handroanthus</taxon>
    </lineage>
</organism>
<evidence type="ECO:0000313" key="2">
    <source>
        <dbReference type="Proteomes" id="UP000231279"/>
    </source>
</evidence>
<gene>
    <name evidence="1" type="ORF">CDL12_00404</name>
</gene>
<protein>
    <submittedName>
        <fullName evidence="1">Uncharacterized protein</fullName>
    </submittedName>
</protein>
<name>A0A2G9IAR3_9LAMI</name>
<proteinExistence type="predicted"/>
<accession>A0A2G9IAR3</accession>
<comment type="caution">
    <text evidence="1">The sequence shown here is derived from an EMBL/GenBank/DDBJ whole genome shotgun (WGS) entry which is preliminary data.</text>
</comment>
<dbReference type="AlphaFoldDB" id="A0A2G9IAR3"/>
<keyword evidence="2" id="KW-1185">Reference proteome</keyword>
<dbReference type="EMBL" id="NKXS01000041">
    <property type="protein sequence ID" value="PIN26834.1"/>
    <property type="molecule type" value="Genomic_DNA"/>
</dbReference>
<dbReference type="Proteomes" id="UP000231279">
    <property type="component" value="Unassembled WGS sequence"/>
</dbReference>
<evidence type="ECO:0000313" key="1">
    <source>
        <dbReference type="EMBL" id="PIN26834.1"/>
    </source>
</evidence>
<reference evidence="2" key="1">
    <citation type="journal article" date="2018" name="Gigascience">
        <title>Genome assembly of the Pink Ipe (Handroanthus impetiginosus, Bignoniaceae), a highly valued, ecologically keystone Neotropical timber forest tree.</title>
        <authorList>
            <person name="Silva-Junior O.B."/>
            <person name="Grattapaglia D."/>
            <person name="Novaes E."/>
            <person name="Collevatti R.G."/>
        </authorList>
    </citation>
    <scope>NUCLEOTIDE SEQUENCE [LARGE SCALE GENOMIC DNA]</scope>
    <source>
        <strain evidence="2">cv. UFG-1</strain>
    </source>
</reference>
<sequence>MRFYTLTTFSIINLNLQLNKASKKNISLALLPYLSAKHHLTSQSHNFIKKELKEGFKTIWRRESSQSSPVNSKTLG</sequence>